<dbReference type="GeneID" id="116938583"/>
<evidence type="ECO:0000256" key="4">
    <source>
        <dbReference type="SAM" id="Coils"/>
    </source>
</evidence>
<sequence length="555" mass="56761">MSASAVSATAASSSSYSQMKSSSSSSYKGVSAGLGFGSYGSGGAALGYGGALGLGYGGGAALGYGGGAALGYGGGAALGYGGGAALGYGGGAALGYGGGLGLGYGGGGVGLGYGAVGLGGGGYMLPGGGAPGLIGGGFGIGPGGGVGPYGSPAFAAGKMLTAGGLSGTLVGVGTIPPMASREAEKSTLQFLNDRFGGYVEKVRLLQRENAALEAQLASITGGAPLSPDGGVTVNYEVQITELRTTIETLILDKVNLEIELDNIRATAEELKAKFEFEAGVRYQLESDISLMKKDIEFATDTRVNLTTRYTALTDELTFLKKTYEEEFATFQTRLGTTEVSSGSIIEVDTIKSFDLMSTLSQIRSEYEVVATRNRAEAEAYYHSRIEEIQAVTSKTTEAINFAKTEIVSVTKDIQMHYSELQTLLSQSYSMEQAVASYEARASSEVASYQSSVASLEVAIETARMDLQRQLLAYQSLLDVKLQLDAEISTYRNLLEGEAASLSAVKLSSLSLGGGGVHVVSAGSSSSRSASSTQMSMSASSKSASFVASSATDIKI</sequence>
<name>A0AAJ7SM12_PETMA</name>
<gene>
    <name evidence="7" type="primary">LOC116938583</name>
</gene>
<dbReference type="AlphaFoldDB" id="A0AAJ7SM12"/>
<evidence type="ECO:0000256" key="1">
    <source>
        <dbReference type="ARBA" id="ARBA00022754"/>
    </source>
</evidence>
<dbReference type="SUPFAM" id="SSF64593">
    <property type="entry name" value="Intermediate filament protein, coiled coil region"/>
    <property type="match status" value="2"/>
</dbReference>
<dbReference type="InterPro" id="IPR018039">
    <property type="entry name" value="IF_conserved"/>
</dbReference>
<protein>
    <submittedName>
        <fullName evidence="7">Thread biopolymer filament subunit gamma-like</fullName>
    </submittedName>
</protein>
<dbReference type="Gene3D" id="1.20.5.1160">
    <property type="entry name" value="Vasodilator-stimulated phosphoprotein"/>
    <property type="match status" value="1"/>
</dbReference>
<dbReference type="InterPro" id="IPR039008">
    <property type="entry name" value="IF_rod_dom"/>
</dbReference>
<accession>A0AAJ7SM12</accession>
<keyword evidence="2 4" id="KW-0175">Coiled coil</keyword>
<evidence type="ECO:0000313" key="7">
    <source>
        <dbReference type="RefSeq" id="XP_032801790.1"/>
    </source>
</evidence>
<proteinExistence type="inferred from homology"/>
<dbReference type="SMART" id="SM01391">
    <property type="entry name" value="Filament"/>
    <property type="match status" value="1"/>
</dbReference>
<dbReference type="InterPro" id="IPR002957">
    <property type="entry name" value="Keratin_I"/>
</dbReference>
<keyword evidence="6" id="KW-1185">Reference proteome</keyword>
<evidence type="ECO:0000313" key="6">
    <source>
        <dbReference type="Proteomes" id="UP001318040"/>
    </source>
</evidence>
<dbReference type="Gene3D" id="1.20.5.500">
    <property type="entry name" value="Single helix bin"/>
    <property type="match status" value="1"/>
</dbReference>
<comment type="similarity">
    <text evidence="3">Belongs to the intermediate filament family.</text>
</comment>
<dbReference type="GO" id="GO:0005882">
    <property type="term" value="C:intermediate filament"/>
    <property type="evidence" value="ECO:0007669"/>
    <property type="project" value="UniProtKB-KW"/>
</dbReference>
<keyword evidence="1 3" id="KW-0403">Intermediate filament</keyword>
<feature type="domain" description="IF rod" evidence="5">
    <location>
        <begin position="184"/>
        <end position="501"/>
    </location>
</feature>
<dbReference type="GO" id="GO:0005198">
    <property type="term" value="F:structural molecule activity"/>
    <property type="evidence" value="ECO:0007669"/>
    <property type="project" value="InterPro"/>
</dbReference>
<dbReference type="PANTHER" id="PTHR23239:SF366">
    <property type="entry name" value="KERATIN, TYPE I CYTOSKELETAL 47 KDA"/>
    <property type="match status" value="1"/>
</dbReference>
<evidence type="ECO:0000256" key="2">
    <source>
        <dbReference type="ARBA" id="ARBA00023054"/>
    </source>
</evidence>
<evidence type="ECO:0000259" key="5">
    <source>
        <dbReference type="PROSITE" id="PS51842"/>
    </source>
</evidence>
<dbReference type="PROSITE" id="PS51842">
    <property type="entry name" value="IF_ROD_2"/>
    <property type="match status" value="1"/>
</dbReference>
<feature type="coiled-coil region" evidence="4">
    <location>
        <begin position="239"/>
        <end position="273"/>
    </location>
</feature>
<dbReference type="Gene3D" id="1.20.5.170">
    <property type="match status" value="1"/>
</dbReference>
<organism evidence="6 7">
    <name type="scientific">Petromyzon marinus</name>
    <name type="common">Sea lamprey</name>
    <dbReference type="NCBI Taxonomy" id="7757"/>
    <lineage>
        <taxon>Eukaryota</taxon>
        <taxon>Metazoa</taxon>
        <taxon>Chordata</taxon>
        <taxon>Craniata</taxon>
        <taxon>Vertebrata</taxon>
        <taxon>Cyclostomata</taxon>
        <taxon>Hyperoartia</taxon>
        <taxon>Petromyzontiformes</taxon>
        <taxon>Petromyzontidae</taxon>
        <taxon>Petromyzon</taxon>
    </lineage>
</organism>
<dbReference type="PROSITE" id="PS00226">
    <property type="entry name" value="IF_ROD_1"/>
    <property type="match status" value="1"/>
</dbReference>
<reference evidence="7" key="1">
    <citation type="submission" date="2025-08" db="UniProtKB">
        <authorList>
            <consortium name="RefSeq"/>
        </authorList>
    </citation>
    <scope>IDENTIFICATION</scope>
    <source>
        <tissue evidence="7">Sperm</tissue>
    </source>
</reference>
<evidence type="ECO:0000256" key="3">
    <source>
        <dbReference type="RuleBase" id="RU000685"/>
    </source>
</evidence>
<dbReference type="FunFam" id="1.20.5.1160:FF:000001">
    <property type="entry name" value="Keratin type II"/>
    <property type="match status" value="1"/>
</dbReference>
<dbReference type="RefSeq" id="XP_032801790.1">
    <property type="nucleotide sequence ID" value="XM_032945899.1"/>
</dbReference>
<dbReference type="Pfam" id="PF00038">
    <property type="entry name" value="Filament"/>
    <property type="match status" value="1"/>
</dbReference>
<dbReference type="PANTHER" id="PTHR23239">
    <property type="entry name" value="INTERMEDIATE FILAMENT"/>
    <property type="match status" value="1"/>
</dbReference>
<dbReference type="KEGG" id="pmrn:116938583"/>
<dbReference type="SUPFAM" id="SSF90257">
    <property type="entry name" value="Myosin rod fragments"/>
    <property type="match status" value="1"/>
</dbReference>
<dbReference type="Proteomes" id="UP001318040">
    <property type="component" value="Chromosome 4"/>
</dbReference>